<name>L5LNL6_MYODS</name>
<evidence type="ECO:0000256" key="1">
    <source>
        <dbReference type="SAM" id="MobiDB-lite"/>
    </source>
</evidence>
<sequence>MASIGEFSPQALHPLTGRQGQLGGEAARVAQWPPLTESHGVEVKPPQALRSWPGTFHAKSSSKGPRPCTPKTPEASAPVRHIQGHIQGLVSPRPKSKSIEAVSPSYISTLIHVTFVSIRI</sequence>
<keyword evidence="3" id="KW-1185">Reference proteome</keyword>
<accession>L5LNL6</accession>
<reference evidence="3" key="1">
    <citation type="journal article" date="2013" name="Science">
        <title>Comparative analysis of bat genomes provides insight into the evolution of flight and immunity.</title>
        <authorList>
            <person name="Zhang G."/>
            <person name="Cowled C."/>
            <person name="Shi Z."/>
            <person name="Huang Z."/>
            <person name="Bishop-Lilly K.A."/>
            <person name="Fang X."/>
            <person name="Wynne J.W."/>
            <person name="Xiong Z."/>
            <person name="Baker M.L."/>
            <person name="Zhao W."/>
            <person name="Tachedjian M."/>
            <person name="Zhu Y."/>
            <person name="Zhou P."/>
            <person name="Jiang X."/>
            <person name="Ng J."/>
            <person name="Yang L."/>
            <person name="Wu L."/>
            <person name="Xiao J."/>
            <person name="Feng Y."/>
            <person name="Chen Y."/>
            <person name="Sun X."/>
            <person name="Zhang Y."/>
            <person name="Marsh G.A."/>
            <person name="Crameri G."/>
            <person name="Broder C.C."/>
            <person name="Frey K.G."/>
            <person name="Wang L.F."/>
            <person name="Wang J."/>
        </authorList>
    </citation>
    <scope>NUCLEOTIDE SEQUENCE [LARGE SCALE GENOMIC DNA]</scope>
</reference>
<gene>
    <name evidence="2" type="ORF">MDA_GLEAN10009965</name>
</gene>
<proteinExistence type="predicted"/>
<protein>
    <submittedName>
        <fullName evidence="2">Uncharacterized protein</fullName>
    </submittedName>
</protein>
<dbReference type="Proteomes" id="UP000010556">
    <property type="component" value="Unassembled WGS sequence"/>
</dbReference>
<dbReference type="EMBL" id="KB110083">
    <property type="protein sequence ID" value="ELK27637.1"/>
    <property type="molecule type" value="Genomic_DNA"/>
</dbReference>
<dbReference type="AlphaFoldDB" id="L5LNL6"/>
<organism evidence="2 3">
    <name type="scientific">Myotis davidii</name>
    <name type="common">David's myotis</name>
    <dbReference type="NCBI Taxonomy" id="225400"/>
    <lineage>
        <taxon>Eukaryota</taxon>
        <taxon>Metazoa</taxon>
        <taxon>Chordata</taxon>
        <taxon>Craniata</taxon>
        <taxon>Vertebrata</taxon>
        <taxon>Euteleostomi</taxon>
        <taxon>Mammalia</taxon>
        <taxon>Eutheria</taxon>
        <taxon>Laurasiatheria</taxon>
        <taxon>Chiroptera</taxon>
        <taxon>Yangochiroptera</taxon>
        <taxon>Vespertilionidae</taxon>
        <taxon>Myotis</taxon>
    </lineage>
</organism>
<evidence type="ECO:0000313" key="2">
    <source>
        <dbReference type="EMBL" id="ELK27637.1"/>
    </source>
</evidence>
<evidence type="ECO:0000313" key="3">
    <source>
        <dbReference type="Proteomes" id="UP000010556"/>
    </source>
</evidence>
<feature type="region of interest" description="Disordered" evidence="1">
    <location>
        <begin position="1"/>
        <end position="78"/>
    </location>
</feature>